<keyword evidence="2" id="KW-1185">Reference proteome</keyword>
<proteinExistence type="predicted"/>
<evidence type="ECO:0000313" key="2">
    <source>
        <dbReference type="Proteomes" id="UP000630445"/>
    </source>
</evidence>
<organism evidence="1 2">
    <name type="scientific">Aspergillus hiratsukae</name>
    <dbReference type="NCBI Taxonomy" id="1194566"/>
    <lineage>
        <taxon>Eukaryota</taxon>
        <taxon>Fungi</taxon>
        <taxon>Dikarya</taxon>
        <taxon>Ascomycota</taxon>
        <taxon>Pezizomycotina</taxon>
        <taxon>Eurotiomycetes</taxon>
        <taxon>Eurotiomycetidae</taxon>
        <taxon>Eurotiales</taxon>
        <taxon>Aspergillaceae</taxon>
        <taxon>Aspergillus</taxon>
        <taxon>Aspergillus subgen. Fumigati</taxon>
    </lineage>
</organism>
<dbReference type="Proteomes" id="UP000630445">
    <property type="component" value="Unassembled WGS sequence"/>
</dbReference>
<reference evidence="1" key="1">
    <citation type="submission" date="2020-06" db="EMBL/GenBank/DDBJ databases">
        <title>Draft genome sequences of strains closely related to Aspergillus parafelis and Aspergillus hiratsukae.</title>
        <authorList>
            <person name="Dos Santos R.A.C."/>
            <person name="Rivero-Menendez O."/>
            <person name="Steenwyk J.L."/>
            <person name="Mead M.E."/>
            <person name="Goldman G.H."/>
            <person name="Alastruey-Izquierdo A."/>
            <person name="Rokas A."/>
        </authorList>
    </citation>
    <scope>NUCLEOTIDE SEQUENCE</scope>
    <source>
        <strain evidence="1">CNM-CM5793</strain>
    </source>
</reference>
<accession>A0A8H6P0W0</accession>
<name>A0A8H6P0W0_9EURO</name>
<dbReference type="OrthoDB" id="4522948at2759"/>
<evidence type="ECO:0000313" key="1">
    <source>
        <dbReference type="EMBL" id="KAF7114966.1"/>
    </source>
</evidence>
<dbReference type="EMBL" id="JACBAD010002120">
    <property type="protein sequence ID" value="KAF7114966.1"/>
    <property type="molecule type" value="Genomic_DNA"/>
</dbReference>
<dbReference type="AlphaFoldDB" id="A0A8H6P0W0"/>
<sequence>MSQNRLMVQMKPEVNMREIYQNIEASGAQLLPAPQIFPPVLHMVGPEPIIDNFKQQYSNDFERVMTDETLDE</sequence>
<comment type="caution">
    <text evidence="1">The sequence shown here is derived from an EMBL/GenBank/DDBJ whole genome shotgun (WGS) entry which is preliminary data.</text>
</comment>
<protein>
    <submittedName>
        <fullName evidence="1">Uncharacterized protein</fullName>
    </submittedName>
</protein>
<gene>
    <name evidence="1" type="ORF">CNMCM5793_000736</name>
</gene>